<dbReference type="AlphaFoldDB" id="A0ABD1EM02"/>
<keyword evidence="2" id="KW-0732">Signal</keyword>
<proteinExistence type="predicted"/>
<comment type="caution">
    <text evidence="4">The sequence shown here is derived from an EMBL/GenBank/DDBJ whole genome shotgun (WGS) entry which is preliminary data.</text>
</comment>
<dbReference type="Proteomes" id="UP001566132">
    <property type="component" value="Unassembled WGS sequence"/>
</dbReference>
<evidence type="ECO:0000313" key="5">
    <source>
        <dbReference type="Proteomes" id="UP001566132"/>
    </source>
</evidence>
<evidence type="ECO:0000313" key="4">
    <source>
        <dbReference type="EMBL" id="KAL1497519.1"/>
    </source>
</evidence>
<feature type="chain" id="PRO_5044808459" description="Farnesoic acid O-methyl transferase domain-containing protein" evidence="2">
    <location>
        <begin position="21"/>
        <end position="426"/>
    </location>
</feature>
<dbReference type="Pfam" id="PF12248">
    <property type="entry name" value="Methyltransf_FA"/>
    <property type="match status" value="1"/>
</dbReference>
<keyword evidence="1" id="KW-0472">Membrane</keyword>
<feature type="transmembrane region" description="Helical" evidence="1">
    <location>
        <begin position="233"/>
        <end position="257"/>
    </location>
</feature>
<feature type="transmembrane region" description="Helical" evidence="1">
    <location>
        <begin position="264"/>
        <end position="285"/>
    </location>
</feature>
<keyword evidence="1" id="KW-0812">Transmembrane</keyword>
<dbReference type="PANTHER" id="PTHR36695:SF12">
    <property type="entry name" value="AGAP008648-PA"/>
    <property type="match status" value="1"/>
</dbReference>
<feature type="domain" description="Farnesoic acid O-methyl transferase" evidence="3">
    <location>
        <begin position="84"/>
        <end position="129"/>
    </location>
</feature>
<sequence>MKIIIIFWCMLLCINSFIECVIYKSNFTDLKKCEISYSRSGDTYIQYYPVVNPESGQENNSLVLDFHFAVLATSDAHILLTESGGSIEVGKEGENTSFISWLDPKPLSIKFISFSTWSDIEAKWYFNCDRSLNEEELNKRRTALERLRRDLLIPYDPLVRPVMNQSTITEVYIGLTLEHLEFDDNRAILDLRGSQWLFLEKSIFQFKSDNSSEKFNTMPNSFGIYFEIKRNSVIYSVVFLLPLVVIALCLLTSFWAPLIGNFKLFLAGLQLFIEIIILLALAHFIPHTTDAIPFLSEFIFLLITNNILDVSVILYGWCLAGSFLSILISLILMKTFSKTQSKPVPHVICKILTKKWVKFFLILPNVGVPEDYGDIDISLSFSNVSRTEDKSLHVWGLLLLAIERLLFMVYSVFVATILTKYVMSCF</sequence>
<feature type="signal peptide" evidence="2">
    <location>
        <begin position="1"/>
        <end position="20"/>
    </location>
</feature>
<evidence type="ECO:0000259" key="3">
    <source>
        <dbReference type="Pfam" id="PF12248"/>
    </source>
</evidence>
<accession>A0ABD1EM02</accession>
<feature type="transmembrane region" description="Helical" evidence="1">
    <location>
        <begin position="312"/>
        <end position="333"/>
    </location>
</feature>
<dbReference type="InterPro" id="IPR038050">
    <property type="entry name" value="Neuro_actylchol_rec"/>
</dbReference>
<feature type="transmembrane region" description="Helical" evidence="1">
    <location>
        <begin position="394"/>
        <end position="418"/>
    </location>
</feature>
<dbReference type="PANTHER" id="PTHR36695">
    <property type="entry name" value="AGAP008648-PA"/>
    <property type="match status" value="1"/>
</dbReference>
<keyword evidence="5" id="KW-1185">Reference proteome</keyword>
<reference evidence="4 5" key="1">
    <citation type="submission" date="2024-05" db="EMBL/GenBank/DDBJ databases">
        <title>Genetic variation in Jamaican populations of the coffee berry borer (Hypothenemus hampei).</title>
        <authorList>
            <person name="Errbii M."/>
            <person name="Myrie A."/>
        </authorList>
    </citation>
    <scope>NUCLEOTIDE SEQUENCE [LARGE SCALE GENOMIC DNA]</scope>
    <source>
        <strain evidence="4">JA-Hopewell-2020-01-JO</strain>
        <tissue evidence="4">Whole body</tissue>
    </source>
</reference>
<gene>
    <name evidence="4" type="ORF">ABEB36_008464</name>
</gene>
<evidence type="ECO:0000256" key="1">
    <source>
        <dbReference type="SAM" id="Phobius"/>
    </source>
</evidence>
<organism evidence="4 5">
    <name type="scientific">Hypothenemus hampei</name>
    <name type="common">Coffee berry borer</name>
    <dbReference type="NCBI Taxonomy" id="57062"/>
    <lineage>
        <taxon>Eukaryota</taxon>
        <taxon>Metazoa</taxon>
        <taxon>Ecdysozoa</taxon>
        <taxon>Arthropoda</taxon>
        <taxon>Hexapoda</taxon>
        <taxon>Insecta</taxon>
        <taxon>Pterygota</taxon>
        <taxon>Neoptera</taxon>
        <taxon>Endopterygota</taxon>
        <taxon>Coleoptera</taxon>
        <taxon>Polyphaga</taxon>
        <taxon>Cucujiformia</taxon>
        <taxon>Curculionidae</taxon>
        <taxon>Scolytinae</taxon>
        <taxon>Hypothenemus</taxon>
    </lineage>
</organism>
<dbReference type="EMBL" id="JBDJPC010000006">
    <property type="protein sequence ID" value="KAL1497519.1"/>
    <property type="molecule type" value="Genomic_DNA"/>
</dbReference>
<name>A0ABD1EM02_HYPHA</name>
<keyword evidence="1" id="KW-1133">Transmembrane helix</keyword>
<evidence type="ECO:0000256" key="2">
    <source>
        <dbReference type="SAM" id="SignalP"/>
    </source>
</evidence>
<protein>
    <recommendedName>
        <fullName evidence="3">Farnesoic acid O-methyl transferase domain-containing protein</fullName>
    </recommendedName>
</protein>
<dbReference type="InterPro" id="IPR022041">
    <property type="entry name" value="Methyltransf_FA"/>
</dbReference>
<dbReference type="Gene3D" id="1.20.58.390">
    <property type="entry name" value="Neurotransmitter-gated ion-channel transmembrane domain"/>
    <property type="match status" value="1"/>
</dbReference>